<protein>
    <submittedName>
        <fullName evidence="2">Uncharacterized protein</fullName>
    </submittedName>
</protein>
<organism evidence="2 3">
    <name type="scientific">Pseudomicrostroma glucosiphilum</name>
    <dbReference type="NCBI Taxonomy" id="1684307"/>
    <lineage>
        <taxon>Eukaryota</taxon>
        <taxon>Fungi</taxon>
        <taxon>Dikarya</taxon>
        <taxon>Basidiomycota</taxon>
        <taxon>Ustilaginomycotina</taxon>
        <taxon>Exobasidiomycetes</taxon>
        <taxon>Microstromatales</taxon>
        <taxon>Microstromatales incertae sedis</taxon>
        <taxon>Pseudomicrostroma</taxon>
    </lineage>
</organism>
<evidence type="ECO:0000313" key="3">
    <source>
        <dbReference type="Proteomes" id="UP000245942"/>
    </source>
</evidence>
<proteinExistence type="predicted"/>
<accession>A0A316TYJ3</accession>
<evidence type="ECO:0000313" key="2">
    <source>
        <dbReference type="EMBL" id="PWN18292.1"/>
    </source>
</evidence>
<dbReference type="Proteomes" id="UP000245942">
    <property type="component" value="Unassembled WGS sequence"/>
</dbReference>
<dbReference type="GeneID" id="37017285"/>
<feature type="region of interest" description="Disordered" evidence="1">
    <location>
        <begin position="1"/>
        <end position="25"/>
    </location>
</feature>
<name>A0A316TYJ3_9BASI</name>
<gene>
    <name evidence="2" type="ORF">BCV69DRAFT_80845</name>
</gene>
<keyword evidence="3" id="KW-1185">Reference proteome</keyword>
<reference evidence="2 3" key="1">
    <citation type="journal article" date="2018" name="Mol. Biol. Evol.">
        <title>Broad Genomic Sampling Reveals a Smut Pathogenic Ancestry of the Fungal Clade Ustilaginomycotina.</title>
        <authorList>
            <person name="Kijpornyongpan T."/>
            <person name="Mondo S.J."/>
            <person name="Barry K."/>
            <person name="Sandor L."/>
            <person name="Lee J."/>
            <person name="Lipzen A."/>
            <person name="Pangilinan J."/>
            <person name="LaButti K."/>
            <person name="Hainaut M."/>
            <person name="Henrissat B."/>
            <person name="Grigoriev I.V."/>
            <person name="Spatafora J.W."/>
            <person name="Aime M.C."/>
        </authorList>
    </citation>
    <scope>NUCLEOTIDE SEQUENCE [LARGE SCALE GENOMIC DNA]</scope>
    <source>
        <strain evidence="2 3">MCA 4718</strain>
    </source>
</reference>
<dbReference type="RefSeq" id="XP_025345452.1">
    <property type="nucleotide sequence ID" value="XM_025495551.1"/>
</dbReference>
<dbReference type="AlphaFoldDB" id="A0A316TYJ3"/>
<evidence type="ECO:0000256" key="1">
    <source>
        <dbReference type="SAM" id="MobiDB-lite"/>
    </source>
</evidence>
<sequence>MRGREEASPRPSPSPSSTRFPQPAHYHLRRQPLMTPRQAAPLLTMPCSSLRVQLPVIDAQLIPKLKSPPFVLTVSGSGSGIARTIERPWQTLWCCPALYTCGRTSPRSRY</sequence>
<dbReference type="EMBL" id="KZ819337">
    <property type="protein sequence ID" value="PWN18292.1"/>
    <property type="molecule type" value="Genomic_DNA"/>
</dbReference>